<evidence type="ECO:0000256" key="3">
    <source>
        <dbReference type="PROSITE-ProRule" id="PRU00023"/>
    </source>
</evidence>
<keyword evidence="8" id="KW-1185">Reference proteome</keyword>
<dbReference type="PANTHER" id="PTHR24201:SF2">
    <property type="entry name" value="ANKYRIN REPEAT DOMAIN-CONTAINING PROTEIN 42"/>
    <property type="match status" value="1"/>
</dbReference>
<dbReference type="PANTHER" id="PTHR24201">
    <property type="entry name" value="ANK_REP_REGION DOMAIN-CONTAINING PROTEIN"/>
    <property type="match status" value="1"/>
</dbReference>
<proteinExistence type="predicted"/>
<keyword evidence="5" id="KW-0472">Membrane</keyword>
<dbReference type="PROSITE" id="PS50297">
    <property type="entry name" value="ANK_REP_REGION"/>
    <property type="match status" value="2"/>
</dbReference>
<dbReference type="PROSITE" id="PS50088">
    <property type="entry name" value="ANK_REPEAT"/>
    <property type="match status" value="2"/>
</dbReference>
<keyword evidence="2 3" id="KW-0040">ANK repeat</keyword>
<evidence type="ECO:0000313" key="8">
    <source>
        <dbReference type="Proteomes" id="UP001302812"/>
    </source>
</evidence>
<dbReference type="EMBL" id="MU853340">
    <property type="protein sequence ID" value="KAK4113209.1"/>
    <property type="molecule type" value="Genomic_DNA"/>
</dbReference>
<feature type="transmembrane region" description="Helical" evidence="5">
    <location>
        <begin position="61"/>
        <end position="82"/>
    </location>
</feature>
<feature type="non-terminal residue" evidence="7">
    <location>
        <position position="904"/>
    </location>
</feature>
<organism evidence="7 8">
    <name type="scientific">Canariomyces notabilis</name>
    <dbReference type="NCBI Taxonomy" id="2074819"/>
    <lineage>
        <taxon>Eukaryota</taxon>
        <taxon>Fungi</taxon>
        <taxon>Dikarya</taxon>
        <taxon>Ascomycota</taxon>
        <taxon>Pezizomycotina</taxon>
        <taxon>Sordariomycetes</taxon>
        <taxon>Sordariomycetidae</taxon>
        <taxon>Sordariales</taxon>
        <taxon>Chaetomiaceae</taxon>
        <taxon>Canariomyces</taxon>
    </lineage>
</organism>
<dbReference type="Proteomes" id="UP001302812">
    <property type="component" value="Unassembled WGS sequence"/>
</dbReference>
<feature type="transmembrane region" description="Helical" evidence="5">
    <location>
        <begin position="245"/>
        <end position="264"/>
    </location>
</feature>
<evidence type="ECO:0000256" key="6">
    <source>
        <dbReference type="SAM" id="SignalP"/>
    </source>
</evidence>
<feature type="transmembrane region" description="Helical" evidence="5">
    <location>
        <begin position="384"/>
        <end position="403"/>
    </location>
</feature>
<gene>
    <name evidence="7" type="ORF">N656DRAFT_708131</name>
</gene>
<evidence type="ECO:0008006" key="9">
    <source>
        <dbReference type="Google" id="ProtNLM"/>
    </source>
</evidence>
<keyword evidence="6" id="KW-0732">Signal</keyword>
<name>A0AAN6TEZ6_9PEZI</name>
<dbReference type="InterPro" id="IPR036770">
    <property type="entry name" value="Ankyrin_rpt-contain_sf"/>
</dbReference>
<keyword evidence="5" id="KW-1133">Transmembrane helix</keyword>
<dbReference type="RefSeq" id="XP_064670779.1">
    <property type="nucleotide sequence ID" value="XM_064811484.1"/>
</dbReference>
<keyword evidence="5" id="KW-0812">Transmembrane</keyword>
<evidence type="ECO:0000256" key="1">
    <source>
        <dbReference type="ARBA" id="ARBA00022737"/>
    </source>
</evidence>
<dbReference type="GeneID" id="89935609"/>
<comment type="caution">
    <text evidence="7">The sequence shown here is derived from an EMBL/GenBank/DDBJ whole genome shotgun (WGS) entry which is preliminary data.</text>
</comment>
<dbReference type="Pfam" id="PF12796">
    <property type="entry name" value="Ank_2"/>
    <property type="match status" value="1"/>
</dbReference>
<feature type="region of interest" description="Disordered" evidence="4">
    <location>
        <begin position="155"/>
        <end position="211"/>
    </location>
</feature>
<evidence type="ECO:0000256" key="2">
    <source>
        <dbReference type="ARBA" id="ARBA00023043"/>
    </source>
</evidence>
<sequence>MLPASLRRLLVGLCFVTCVGADAGDDFSNNLFSDLAPLLALFGERVTTQFMSQSMGWADNIVLAMAPLGVITAIVGAIRVGGPSWLKAIIGRARESRAVVEAELMSSTSNEVCELWNGQQIVRPGILERIFGSYYQKSQGSSQTKKRPTGVIVREVHQLTPSPRSDSAGRGSLLGKRVPNDQEDPEKALPNAKAQKVRSSSNSKKPDKDFDPELYKRPVAVIRNTDADTPNLTLNVHNQVGRGELYVVSICGIVLQLGVLVYSGLTAYHPNSMLLKDGNAVAGYAFPCTATGTLLLVAGIFICAHVVESSTSETRYRPWDGMEARVVWLQKHGTVNDQAFLSFAIFPETAQPLVTTSHRASERTILGFCKHFIMPALVVNVREAITVAGTMVSICGFVVQFIGLRGMHWSASVAQLGATIVMTSLRAAVRRNLAKNPKALPLVRDHELDWLAMTLGKPANAPWHPSVDGDSWDWIIAAVETPERREKLKPLRQSPGADSTRHPGGLDRPSKAQEVMTIRRDLGELAGWPGPASAEAIALARAIEVAMDVLIGPSSADKKLSWSLSAFKSPDVAGFESIAFRVEAQANGRWKIFSDELEAVLSLWLYFVHKQENSVESKEEEQNEIAKDDAWLRTKGTLAKPSLRLLGSHTAALYRDLRWWMPDGAARVIEVNEPETNDGIMEVESHRVVGFASNARANPSDVDIYQYKRKSPESPRRDAPLAVESYSSLKTLYSQHMFTAFIWSAAKTMGKPMKDGADVRPTEKDGVSGDSAWKSFTLHNAQLSKMVQDIQNTGLGSLEDVYLCVIPPLSMENRLPRADAIIEWAHIRGQTPLHYAACRQDGASIIHDLLRKGAEINIRDVDGIAPLHNAAIHGSSEAMRSLIEAGADIDAVDGLGYTPLHWAA</sequence>
<accession>A0AAN6TEZ6</accession>
<evidence type="ECO:0000256" key="4">
    <source>
        <dbReference type="SAM" id="MobiDB-lite"/>
    </source>
</evidence>
<reference evidence="7" key="1">
    <citation type="journal article" date="2023" name="Mol. Phylogenet. Evol.">
        <title>Genome-scale phylogeny and comparative genomics of the fungal order Sordariales.</title>
        <authorList>
            <person name="Hensen N."/>
            <person name="Bonometti L."/>
            <person name="Westerberg I."/>
            <person name="Brannstrom I.O."/>
            <person name="Guillou S."/>
            <person name="Cros-Aarteil S."/>
            <person name="Calhoun S."/>
            <person name="Haridas S."/>
            <person name="Kuo A."/>
            <person name="Mondo S."/>
            <person name="Pangilinan J."/>
            <person name="Riley R."/>
            <person name="LaButti K."/>
            <person name="Andreopoulos B."/>
            <person name="Lipzen A."/>
            <person name="Chen C."/>
            <person name="Yan M."/>
            <person name="Daum C."/>
            <person name="Ng V."/>
            <person name="Clum A."/>
            <person name="Steindorff A."/>
            <person name="Ohm R.A."/>
            <person name="Martin F."/>
            <person name="Silar P."/>
            <person name="Natvig D.O."/>
            <person name="Lalanne C."/>
            <person name="Gautier V."/>
            <person name="Ament-Velasquez S.L."/>
            <person name="Kruys A."/>
            <person name="Hutchinson M.I."/>
            <person name="Powell A.J."/>
            <person name="Barry K."/>
            <person name="Miller A.N."/>
            <person name="Grigoriev I.V."/>
            <person name="Debuchy R."/>
            <person name="Gladieux P."/>
            <person name="Hiltunen Thoren M."/>
            <person name="Johannesson H."/>
        </authorList>
    </citation>
    <scope>NUCLEOTIDE SEQUENCE</scope>
    <source>
        <strain evidence="7">CBS 508.74</strain>
    </source>
</reference>
<feature type="compositionally biased region" description="Basic and acidic residues" evidence="4">
    <location>
        <begin position="499"/>
        <end position="511"/>
    </location>
</feature>
<dbReference type="InterPro" id="IPR002110">
    <property type="entry name" value="Ankyrin_rpt"/>
</dbReference>
<reference evidence="7" key="2">
    <citation type="submission" date="2023-05" db="EMBL/GenBank/DDBJ databases">
        <authorList>
            <consortium name="Lawrence Berkeley National Laboratory"/>
            <person name="Steindorff A."/>
            <person name="Hensen N."/>
            <person name="Bonometti L."/>
            <person name="Westerberg I."/>
            <person name="Brannstrom I.O."/>
            <person name="Guillou S."/>
            <person name="Cros-Aarteil S."/>
            <person name="Calhoun S."/>
            <person name="Haridas S."/>
            <person name="Kuo A."/>
            <person name="Mondo S."/>
            <person name="Pangilinan J."/>
            <person name="Riley R."/>
            <person name="Labutti K."/>
            <person name="Andreopoulos B."/>
            <person name="Lipzen A."/>
            <person name="Chen C."/>
            <person name="Yanf M."/>
            <person name="Daum C."/>
            <person name="Ng V."/>
            <person name="Clum A."/>
            <person name="Ohm R."/>
            <person name="Martin F."/>
            <person name="Silar P."/>
            <person name="Natvig D."/>
            <person name="Lalanne C."/>
            <person name="Gautier V."/>
            <person name="Ament-Velasquez S.L."/>
            <person name="Kruys A."/>
            <person name="Hutchinson M.I."/>
            <person name="Powell A.J."/>
            <person name="Barry K."/>
            <person name="Miller A.N."/>
            <person name="Grigoriev I.V."/>
            <person name="Debuchy R."/>
            <person name="Gladieux P."/>
            <person name="Thoren M.H."/>
            <person name="Johannesson H."/>
        </authorList>
    </citation>
    <scope>NUCLEOTIDE SEQUENCE</scope>
    <source>
        <strain evidence="7">CBS 508.74</strain>
    </source>
</reference>
<dbReference type="InterPro" id="IPR050776">
    <property type="entry name" value="Ank_Repeat/CDKN_Inhibitor"/>
</dbReference>
<dbReference type="SMART" id="SM00248">
    <property type="entry name" value="ANK"/>
    <property type="match status" value="2"/>
</dbReference>
<feature type="repeat" description="ANK" evidence="3">
    <location>
        <begin position="862"/>
        <end position="894"/>
    </location>
</feature>
<protein>
    <recommendedName>
        <fullName evidence="9">Ankyrin repeat protein</fullName>
    </recommendedName>
</protein>
<feature type="chain" id="PRO_5043053330" description="Ankyrin repeat protein" evidence="6">
    <location>
        <begin position="22"/>
        <end position="904"/>
    </location>
</feature>
<feature type="region of interest" description="Disordered" evidence="4">
    <location>
        <begin position="485"/>
        <end position="511"/>
    </location>
</feature>
<keyword evidence="1" id="KW-0677">Repeat</keyword>
<feature type="signal peptide" evidence="6">
    <location>
        <begin position="1"/>
        <end position="21"/>
    </location>
</feature>
<evidence type="ECO:0000256" key="5">
    <source>
        <dbReference type="SAM" id="Phobius"/>
    </source>
</evidence>
<feature type="repeat" description="ANK" evidence="3">
    <location>
        <begin position="828"/>
        <end position="861"/>
    </location>
</feature>
<dbReference type="Gene3D" id="1.25.40.20">
    <property type="entry name" value="Ankyrin repeat-containing domain"/>
    <property type="match status" value="1"/>
</dbReference>
<dbReference type="SUPFAM" id="SSF48403">
    <property type="entry name" value="Ankyrin repeat"/>
    <property type="match status" value="1"/>
</dbReference>
<dbReference type="AlphaFoldDB" id="A0AAN6TEZ6"/>
<feature type="transmembrane region" description="Helical" evidence="5">
    <location>
        <begin position="284"/>
        <end position="307"/>
    </location>
</feature>
<evidence type="ECO:0000313" key="7">
    <source>
        <dbReference type="EMBL" id="KAK4113209.1"/>
    </source>
</evidence>